<comment type="subcellular location">
    <subcellularLocation>
        <location evidence="1">Periplasm</location>
    </subcellularLocation>
</comment>
<reference evidence="8 9" key="1">
    <citation type="submission" date="2019-12" db="EMBL/GenBank/DDBJ databases">
        <title>Maritimibacter sp. nov. sp. isolated from sea sand.</title>
        <authorList>
            <person name="Kim J."/>
            <person name="Jeong S.E."/>
            <person name="Jung H.S."/>
            <person name="Jeon C.O."/>
        </authorList>
    </citation>
    <scope>NUCLEOTIDE SEQUENCE [LARGE SCALE GENOMIC DNA]</scope>
    <source>
        <strain evidence="8 9">DP07</strain>
    </source>
</reference>
<evidence type="ECO:0000256" key="6">
    <source>
        <dbReference type="ARBA" id="ARBA00022841"/>
    </source>
</evidence>
<evidence type="ECO:0000259" key="7">
    <source>
        <dbReference type="Pfam" id="PF16822"/>
    </source>
</evidence>
<dbReference type="Gene3D" id="3.40.50.1110">
    <property type="entry name" value="SGNH hydrolase"/>
    <property type="match status" value="1"/>
</dbReference>
<comment type="caution">
    <text evidence="8">The sequence shown here is derived from an EMBL/GenBank/DDBJ whole genome shotgun (WGS) entry which is preliminary data.</text>
</comment>
<dbReference type="InterPro" id="IPR036514">
    <property type="entry name" value="SGNH_hydro_sf"/>
</dbReference>
<feature type="domain" description="AlgX/AlgJ SGNH hydrolase-like" evidence="7">
    <location>
        <begin position="83"/>
        <end position="340"/>
    </location>
</feature>
<dbReference type="GO" id="GO:0016788">
    <property type="term" value="F:hydrolase activity, acting on ester bonds"/>
    <property type="evidence" value="ECO:0007669"/>
    <property type="project" value="UniProtKB-ARBA"/>
</dbReference>
<keyword evidence="5" id="KW-0574">Periplasm</keyword>
<evidence type="ECO:0000256" key="2">
    <source>
        <dbReference type="ARBA" id="ARBA00005182"/>
    </source>
</evidence>
<gene>
    <name evidence="8" type="ORF">GQE99_15915</name>
</gene>
<dbReference type="EMBL" id="WTUX01000019">
    <property type="protein sequence ID" value="MZR14506.1"/>
    <property type="molecule type" value="Genomic_DNA"/>
</dbReference>
<proteinExistence type="predicted"/>
<dbReference type="Proteomes" id="UP000467322">
    <property type="component" value="Unassembled WGS sequence"/>
</dbReference>
<evidence type="ECO:0000256" key="1">
    <source>
        <dbReference type="ARBA" id="ARBA00004418"/>
    </source>
</evidence>
<dbReference type="UniPathway" id="UPA00286"/>
<dbReference type="Pfam" id="PF16822">
    <property type="entry name" value="ALGX"/>
    <property type="match status" value="1"/>
</dbReference>
<evidence type="ECO:0000313" key="9">
    <source>
        <dbReference type="Proteomes" id="UP000467322"/>
    </source>
</evidence>
<dbReference type="RefSeq" id="WP_161352622.1">
    <property type="nucleotide sequence ID" value="NZ_WTUX01000019.1"/>
</dbReference>
<sequence>MQTLLYMLRYALPVLFMGYAIFVNVDIFTEDPLWDEVDGDIISGEAASEVAGLYSAALPHRDTAVSFIGAGRYLLLNEGREGVTPGTQAWLFSDEEMSPAGEPTLAAAVDQIAAVSEALAEQDTRLVVVPIPAKADIYRDKAPEGAGAAMEAQYRRFRAALADSGVPAVDTRPALAEGRDASPMYLTTDTHWTPRGAARVAERIAASDHVETGDTEFIRRKRDPEEFVGDLVSFVTSESLAPRLGLGPERVTPYVAEKAGTAEEGIFAGDGGGEPDLVLVGTSYSANKSWSFAPALKLALGRDVLNLALEGRGPLVPMLDYLEDPARNAADVDTVLWEYPVRYLGQPEMTVEEEIHG</sequence>
<name>A0A845M4M1_9RHOB</name>
<evidence type="ECO:0000313" key="8">
    <source>
        <dbReference type="EMBL" id="MZR14506.1"/>
    </source>
</evidence>
<evidence type="ECO:0000256" key="5">
    <source>
        <dbReference type="ARBA" id="ARBA00022764"/>
    </source>
</evidence>
<keyword evidence="4" id="KW-0732">Signal</keyword>
<dbReference type="GO" id="GO:0042121">
    <property type="term" value="P:alginic acid biosynthetic process"/>
    <property type="evidence" value="ECO:0007669"/>
    <property type="project" value="UniProtKB-UniPathway"/>
</dbReference>
<dbReference type="GO" id="GO:0042597">
    <property type="term" value="C:periplasmic space"/>
    <property type="evidence" value="ECO:0007669"/>
    <property type="project" value="UniProtKB-SubCell"/>
</dbReference>
<dbReference type="InterPro" id="IPR031811">
    <property type="entry name" value="ALGX/ALGJ_SGNH-like"/>
</dbReference>
<keyword evidence="3" id="KW-0808">Transferase</keyword>
<keyword evidence="9" id="KW-1185">Reference proteome</keyword>
<protein>
    <recommendedName>
        <fullName evidence="7">AlgX/AlgJ SGNH hydrolase-like domain-containing protein</fullName>
    </recommendedName>
</protein>
<comment type="pathway">
    <text evidence="2">Glycan biosynthesis; alginate biosynthesis.</text>
</comment>
<evidence type="ECO:0000256" key="4">
    <source>
        <dbReference type="ARBA" id="ARBA00022729"/>
    </source>
</evidence>
<dbReference type="GO" id="GO:0016740">
    <property type="term" value="F:transferase activity"/>
    <property type="evidence" value="ECO:0007669"/>
    <property type="project" value="UniProtKB-KW"/>
</dbReference>
<accession>A0A845M4M1</accession>
<organism evidence="8 9">
    <name type="scientific">Maritimibacter harenae</name>
    <dbReference type="NCBI Taxonomy" id="2606218"/>
    <lineage>
        <taxon>Bacteria</taxon>
        <taxon>Pseudomonadati</taxon>
        <taxon>Pseudomonadota</taxon>
        <taxon>Alphaproteobacteria</taxon>
        <taxon>Rhodobacterales</taxon>
        <taxon>Roseobacteraceae</taxon>
        <taxon>Maritimibacter</taxon>
    </lineage>
</organism>
<evidence type="ECO:0000256" key="3">
    <source>
        <dbReference type="ARBA" id="ARBA00022679"/>
    </source>
</evidence>
<keyword evidence="6" id="KW-0016">Alginate biosynthesis</keyword>
<dbReference type="AlphaFoldDB" id="A0A845M4M1"/>